<dbReference type="Proteomes" id="UP001275867">
    <property type="component" value="Unassembled WGS sequence"/>
</dbReference>
<accession>A0AAP5TAN1</accession>
<sequence length="19" mass="2346">MNVHGRSRYEILFKRVQVI</sequence>
<organism evidence="1 2">
    <name type="scientific">Pediococcus parvulus</name>
    <dbReference type="NCBI Taxonomy" id="54062"/>
    <lineage>
        <taxon>Bacteria</taxon>
        <taxon>Bacillati</taxon>
        <taxon>Bacillota</taxon>
        <taxon>Bacilli</taxon>
        <taxon>Lactobacillales</taxon>
        <taxon>Lactobacillaceae</taxon>
        <taxon>Pediococcus</taxon>
    </lineage>
</organism>
<protein>
    <submittedName>
        <fullName evidence="1">Uncharacterized protein</fullName>
    </submittedName>
</protein>
<gene>
    <name evidence="1" type="ORF">GA842_05175</name>
</gene>
<evidence type="ECO:0000313" key="1">
    <source>
        <dbReference type="EMBL" id="MDV7694289.1"/>
    </source>
</evidence>
<evidence type="ECO:0000313" key="2">
    <source>
        <dbReference type="Proteomes" id="UP001275867"/>
    </source>
</evidence>
<reference evidence="1" key="1">
    <citation type="submission" date="2019-10" db="EMBL/GenBank/DDBJ databases">
        <title>Malate fermentation in French cider.</title>
        <authorList>
            <person name="Cousin F.J."/>
            <person name="Medina Fernandez S."/>
            <person name="Misery B."/>
            <person name="Laplace J.-M."/>
            <person name="Cretenet M."/>
        </authorList>
    </citation>
    <scope>NUCLEOTIDE SEQUENCE</scope>
    <source>
        <strain evidence="1">UCMA15901</strain>
    </source>
</reference>
<name>A0AAP5TAN1_9LACO</name>
<comment type="caution">
    <text evidence="1">The sequence shown here is derived from an EMBL/GenBank/DDBJ whole genome shotgun (WGS) entry which is preliminary data.</text>
</comment>
<dbReference type="EMBL" id="WERX01000013">
    <property type="protein sequence ID" value="MDV7694289.1"/>
    <property type="molecule type" value="Genomic_DNA"/>
</dbReference>
<proteinExistence type="predicted"/>
<dbReference type="AlphaFoldDB" id="A0AAP5TAN1"/>